<keyword evidence="1" id="KW-0472">Membrane</keyword>
<dbReference type="EMBL" id="UYSG01004671">
    <property type="protein sequence ID" value="VDL58573.1"/>
    <property type="molecule type" value="Genomic_DNA"/>
</dbReference>
<reference evidence="4" key="1">
    <citation type="submission" date="2017-02" db="UniProtKB">
        <authorList>
            <consortium name="WormBaseParasite"/>
        </authorList>
    </citation>
    <scope>IDENTIFICATION</scope>
</reference>
<dbReference type="Proteomes" id="UP000274504">
    <property type="component" value="Unassembled WGS sequence"/>
</dbReference>
<dbReference type="WBParaSite" id="HDID_0000625901-mRNA-1">
    <property type="protein sequence ID" value="HDID_0000625901-mRNA-1"/>
    <property type="gene ID" value="HDID_0000625901"/>
</dbReference>
<keyword evidence="1" id="KW-0812">Transmembrane</keyword>
<organism evidence="4">
    <name type="scientific">Hymenolepis diminuta</name>
    <name type="common">Rat tapeworm</name>
    <dbReference type="NCBI Taxonomy" id="6216"/>
    <lineage>
        <taxon>Eukaryota</taxon>
        <taxon>Metazoa</taxon>
        <taxon>Spiralia</taxon>
        <taxon>Lophotrochozoa</taxon>
        <taxon>Platyhelminthes</taxon>
        <taxon>Cestoda</taxon>
        <taxon>Eucestoda</taxon>
        <taxon>Cyclophyllidea</taxon>
        <taxon>Hymenolepididae</taxon>
        <taxon>Hymenolepis</taxon>
    </lineage>
</organism>
<protein>
    <submittedName>
        <fullName evidence="2 4">Uncharacterized protein</fullName>
    </submittedName>
</protein>
<dbReference type="AlphaFoldDB" id="A0A0R3SMU4"/>
<feature type="transmembrane region" description="Helical" evidence="1">
    <location>
        <begin position="67"/>
        <end position="90"/>
    </location>
</feature>
<name>A0A0R3SMU4_HYMDI</name>
<feature type="transmembrane region" description="Helical" evidence="1">
    <location>
        <begin position="105"/>
        <end position="122"/>
    </location>
</feature>
<gene>
    <name evidence="2" type="ORF">HDID_LOCUS6255</name>
</gene>
<reference evidence="2 3" key="2">
    <citation type="submission" date="2018-11" db="EMBL/GenBank/DDBJ databases">
        <authorList>
            <consortium name="Pathogen Informatics"/>
        </authorList>
    </citation>
    <scope>NUCLEOTIDE SEQUENCE [LARGE SCALE GENOMIC DNA]</scope>
</reference>
<evidence type="ECO:0000313" key="3">
    <source>
        <dbReference type="Proteomes" id="UP000274504"/>
    </source>
</evidence>
<evidence type="ECO:0000313" key="2">
    <source>
        <dbReference type="EMBL" id="VDL58573.1"/>
    </source>
</evidence>
<proteinExistence type="predicted"/>
<evidence type="ECO:0000313" key="4">
    <source>
        <dbReference type="WBParaSite" id="HDID_0000625901-mRNA-1"/>
    </source>
</evidence>
<accession>A0A0R3SMU4</accession>
<evidence type="ECO:0000256" key="1">
    <source>
        <dbReference type="SAM" id="Phobius"/>
    </source>
</evidence>
<sequence length="128" mass="14493">MSQQRAEQFERLGMGVGGARAKVIGHSAISDMKTIEREDANELREPKGNFDSDGLTSLRKFIFCEKILVLLSVVIEFVLASIMPILISFIKPAYRNIFSITFCHHHYHLCLPSLMTVLVLAIRPARNY</sequence>
<keyword evidence="1" id="KW-1133">Transmembrane helix</keyword>